<dbReference type="SMART" id="SM00091">
    <property type="entry name" value="PAS"/>
    <property type="match status" value="1"/>
</dbReference>
<evidence type="ECO:0000313" key="2">
    <source>
        <dbReference type="Proteomes" id="UP000283095"/>
    </source>
</evidence>
<dbReference type="PROSITE" id="PS50045">
    <property type="entry name" value="SIGMA54_INTERACT_4"/>
    <property type="match status" value="1"/>
</dbReference>
<dbReference type="SMART" id="SM00116">
    <property type="entry name" value="CBS"/>
    <property type="match status" value="2"/>
</dbReference>
<dbReference type="SUPFAM" id="SSF55785">
    <property type="entry name" value="PYP-like sensor domain (PAS domain)"/>
    <property type="match status" value="1"/>
</dbReference>
<dbReference type="PROSITE" id="PS00676">
    <property type="entry name" value="SIGMA54_INTERACT_2"/>
    <property type="match status" value="1"/>
</dbReference>
<dbReference type="PRINTS" id="PR01590">
    <property type="entry name" value="HTHFIS"/>
</dbReference>
<dbReference type="InterPro" id="IPR025943">
    <property type="entry name" value="Sigma_54_int_dom_ATP-bd_2"/>
</dbReference>
<dbReference type="Gene3D" id="3.30.450.20">
    <property type="entry name" value="PAS domain"/>
    <property type="match status" value="1"/>
</dbReference>
<dbReference type="SUPFAM" id="SSF46689">
    <property type="entry name" value="Homeodomain-like"/>
    <property type="match status" value="1"/>
</dbReference>
<dbReference type="RefSeq" id="WP_127760180.1">
    <property type="nucleotide sequence ID" value="NZ_CP026095.1"/>
</dbReference>
<reference evidence="1 2" key="1">
    <citation type="submission" date="2018-01" db="EMBL/GenBank/DDBJ databases">
        <title>Bacillus asahii Genome sequencing and assembly.</title>
        <authorList>
            <person name="Jiang H."/>
            <person name="Feng Y."/>
            <person name="Zhao F."/>
            <person name="Lin X."/>
        </authorList>
    </citation>
    <scope>NUCLEOTIDE SEQUENCE [LARGE SCALE GENOMIC DNA]</scope>
    <source>
        <strain evidence="1 2">OM18</strain>
    </source>
</reference>
<dbReference type="PANTHER" id="PTHR32071:SF57">
    <property type="entry name" value="C4-DICARBOXYLATE TRANSPORT TRANSCRIPTIONAL REGULATORY PROTEIN DCTD"/>
    <property type="match status" value="1"/>
</dbReference>
<dbReference type="InterPro" id="IPR035965">
    <property type="entry name" value="PAS-like_dom_sf"/>
</dbReference>
<dbReference type="Proteomes" id="UP000283095">
    <property type="component" value="Chromosome"/>
</dbReference>
<dbReference type="InterPro" id="IPR003593">
    <property type="entry name" value="AAA+_ATPase"/>
</dbReference>
<protein>
    <submittedName>
        <fullName evidence="1">PAS modulated sigma54 specific FIS family transcriptional regulator</fullName>
    </submittedName>
</protein>
<dbReference type="InterPro" id="IPR000644">
    <property type="entry name" value="CBS_dom"/>
</dbReference>
<dbReference type="GO" id="GO:0043565">
    <property type="term" value="F:sequence-specific DNA binding"/>
    <property type="evidence" value="ECO:0007669"/>
    <property type="project" value="InterPro"/>
</dbReference>
<dbReference type="InterPro" id="IPR027417">
    <property type="entry name" value="P-loop_NTPase"/>
</dbReference>
<dbReference type="PROSITE" id="PS50112">
    <property type="entry name" value="PAS"/>
    <property type="match status" value="1"/>
</dbReference>
<dbReference type="InterPro" id="IPR009057">
    <property type="entry name" value="Homeodomain-like_sf"/>
</dbReference>
<dbReference type="InterPro" id="IPR002078">
    <property type="entry name" value="Sigma_54_int"/>
</dbReference>
<gene>
    <name evidence="1" type="ORF">BAOM_2160</name>
</gene>
<dbReference type="OrthoDB" id="9771372at2"/>
<dbReference type="SUPFAM" id="SSF54631">
    <property type="entry name" value="CBS-domain pair"/>
    <property type="match status" value="1"/>
</dbReference>
<sequence length="616" mass="70093">MFVKHYFYPTVKEFMNQDVSKLFLTSTLRDAVVLFQHNKVKLIPVVNSHDQLIGIMTHSALFKALLQDVSMNESIVPFIKHQVVTVKENDFLYDVRQLLTNNKIGHAIVINKDNCVSGILDSTNIIKAYRSKSELLTSKLEMTKKLKRTLQTVLDTTYDGYIVIDHKGKIENINETACEFLRKPKNKLLGQPSSYIIPELKLEDVLSIDFQGEKLEAMVIGQHRCLVIKSKIYENEQLVGAMAKIIYQNLNKWKHAVSKLDDLGKEVSYCHEERSLSSGTPFNLENILTKNKQMESMKRLARQSASSFSNVLLLGESGTGKELFARGIHVTSNRSGRFVKVNCAAVPNELWESEFFGYTEGAFTGAKRGGKPGKFEIAHNGTLFLDEIGDMPLSMQGKLLRVLQEREFERVGGNETIKVNIRIIAATNKNLEQMVANHEFREDLYYRLNVIVINIPPLRERKEDIPLLATSITKKFSRLMGHGEVTISKAALHLLSSHNWPGNVRELENTIERAINCVNSDTLDAEHFSEYIKSKKWSESRSSLNTLKPTMQMHPQEKLTPEFFRFNINKTEKETIEMALKQTGGNRTAAAKLLGISRSQFYKKLNKFESEMGLLQ</sequence>
<dbReference type="Gene3D" id="1.10.8.60">
    <property type="match status" value="1"/>
</dbReference>
<dbReference type="Gene3D" id="3.10.580.10">
    <property type="entry name" value="CBS-domain"/>
    <property type="match status" value="1"/>
</dbReference>
<dbReference type="PROSITE" id="PS00675">
    <property type="entry name" value="SIGMA54_INTERACT_1"/>
    <property type="match status" value="1"/>
</dbReference>
<dbReference type="SMART" id="SM00382">
    <property type="entry name" value="AAA"/>
    <property type="match status" value="1"/>
</dbReference>
<accession>A0A3Q9RMT7</accession>
<name>A0A3Q9RMT7_9BACI</name>
<organism evidence="1 2">
    <name type="scientific">Peribacillus asahii</name>
    <dbReference type="NCBI Taxonomy" id="228899"/>
    <lineage>
        <taxon>Bacteria</taxon>
        <taxon>Bacillati</taxon>
        <taxon>Bacillota</taxon>
        <taxon>Bacilli</taxon>
        <taxon>Bacillales</taxon>
        <taxon>Bacillaceae</taxon>
        <taxon>Peribacillus</taxon>
    </lineage>
</organism>
<dbReference type="InterPro" id="IPR058031">
    <property type="entry name" value="AAA_lid_NorR"/>
</dbReference>
<dbReference type="Gene3D" id="3.40.50.300">
    <property type="entry name" value="P-loop containing nucleotide triphosphate hydrolases"/>
    <property type="match status" value="1"/>
</dbReference>
<dbReference type="PROSITE" id="PS51371">
    <property type="entry name" value="CBS"/>
    <property type="match status" value="2"/>
</dbReference>
<dbReference type="GO" id="GO:0005524">
    <property type="term" value="F:ATP binding"/>
    <property type="evidence" value="ECO:0007669"/>
    <property type="project" value="InterPro"/>
</dbReference>
<evidence type="ECO:0000313" key="1">
    <source>
        <dbReference type="EMBL" id="AZV42769.1"/>
    </source>
</evidence>
<dbReference type="InterPro" id="IPR002197">
    <property type="entry name" value="HTH_Fis"/>
</dbReference>
<dbReference type="Pfam" id="PF25601">
    <property type="entry name" value="AAA_lid_14"/>
    <property type="match status" value="1"/>
</dbReference>
<dbReference type="CDD" id="cd00130">
    <property type="entry name" value="PAS"/>
    <property type="match status" value="1"/>
</dbReference>
<dbReference type="InterPro" id="IPR046342">
    <property type="entry name" value="CBS_dom_sf"/>
</dbReference>
<dbReference type="AlphaFoldDB" id="A0A3Q9RMT7"/>
<dbReference type="SUPFAM" id="SSF52540">
    <property type="entry name" value="P-loop containing nucleoside triphosphate hydrolases"/>
    <property type="match status" value="1"/>
</dbReference>
<dbReference type="PROSITE" id="PS00688">
    <property type="entry name" value="SIGMA54_INTERACT_3"/>
    <property type="match status" value="1"/>
</dbReference>
<dbReference type="InterPro" id="IPR025944">
    <property type="entry name" value="Sigma_54_int_dom_CS"/>
</dbReference>
<dbReference type="Gene3D" id="1.10.10.60">
    <property type="entry name" value="Homeodomain-like"/>
    <property type="match status" value="1"/>
</dbReference>
<dbReference type="KEGG" id="pasa:BAOM_2160"/>
<dbReference type="CDD" id="cd00009">
    <property type="entry name" value="AAA"/>
    <property type="match status" value="1"/>
</dbReference>
<dbReference type="Pfam" id="PF02954">
    <property type="entry name" value="HTH_8"/>
    <property type="match status" value="1"/>
</dbReference>
<dbReference type="Pfam" id="PF00158">
    <property type="entry name" value="Sigma54_activat"/>
    <property type="match status" value="1"/>
</dbReference>
<dbReference type="Pfam" id="PF13188">
    <property type="entry name" value="PAS_8"/>
    <property type="match status" value="1"/>
</dbReference>
<dbReference type="GO" id="GO:0006355">
    <property type="term" value="P:regulation of DNA-templated transcription"/>
    <property type="evidence" value="ECO:0007669"/>
    <property type="project" value="InterPro"/>
</dbReference>
<dbReference type="FunFam" id="3.40.50.300:FF:000006">
    <property type="entry name" value="DNA-binding transcriptional regulator NtrC"/>
    <property type="match status" value="1"/>
</dbReference>
<dbReference type="InterPro" id="IPR000014">
    <property type="entry name" value="PAS"/>
</dbReference>
<dbReference type="CDD" id="cd02205">
    <property type="entry name" value="CBS_pair_SF"/>
    <property type="match status" value="1"/>
</dbReference>
<dbReference type="PANTHER" id="PTHR32071">
    <property type="entry name" value="TRANSCRIPTIONAL REGULATORY PROTEIN"/>
    <property type="match status" value="1"/>
</dbReference>
<proteinExistence type="predicted"/>
<dbReference type="EMBL" id="CP026095">
    <property type="protein sequence ID" value="AZV42769.1"/>
    <property type="molecule type" value="Genomic_DNA"/>
</dbReference>
<dbReference type="InterPro" id="IPR025662">
    <property type="entry name" value="Sigma_54_int_dom_ATP-bd_1"/>
</dbReference>
<dbReference type="Pfam" id="PF00571">
    <property type="entry name" value="CBS"/>
    <property type="match status" value="2"/>
</dbReference>